<evidence type="ECO:0000259" key="2">
    <source>
        <dbReference type="Pfam" id="PF15391"/>
    </source>
</evidence>
<dbReference type="Pfam" id="PF15391">
    <property type="entry name" value="DUF4614"/>
    <property type="match status" value="1"/>
</dbReference>
<sequence>MFRLMPSILVMMFTVALNYEVLAPLSPVDVAVNQMLRQQIQLTRHLIASHYEVVCVVGLAPLSPVDVAVNQMLKQQIQLTRHLIESQYSMYKAYTTSVKFMRERYKPVTLNETKKMFTFQITLIANICSELS</sequence>
<feature type="signal peptide" evidence="1">
    <location>
        <begin position="1"/>
        <end position="18"/>
    </location>
</feature>
<feature type="chain" id="PRO_5031052374" description="DUF4614 domain-containing protein" evidence="1">
    <location>
        <begin position="19"/>
        <end position="132"/>
    </location>
</feature>
<dbReference type="InterPro" id="IPR027884">
    <property type="entry name" value="DUF4614"/>
</dbReference>
<evidence type="ECO:0000256" key="1">
    <source>
        <dbReference type="SAM" id="SignalP"/>
    </source>
</evidence>
<protein>
    <recommendedName>
        <fullName evidence="2">DUF4614 domain-containing protein</fullName>
    </recommendedName>
</protein>
<evidence type="ECO:0000313" key="3">
    <source>
        <dbReference type="EMBL" id="CAD7609056.1"/>
    </source>
</evidence>
<feature type="domain" description="DUF4614" evidence="2">
    <location>
        <begin position="59"/>
        <end position="116"/>
    </location>
</feature>
<dbReference type="EMBL" id="OE846119">
    <property type="protein sequence ID" value="CAD7609056.1"/>
    <property type="molecule type" value="Genomic_DNA"/>
</dbReference>
<gene>
    <name evidence="3" type="ORF">TGEB3V08_LOCUS10488</name>
</gene>
<accession>A0A7R9K9M2</accession>
<proteinExistence type="predicted"/>
<dbReference type="AlphaFoldDB" id="A0A7R9K9M2"/>
<organism evidence="3">
    <name type="scientific">Timema genevievae</name>
    <name type="common">Walking stick</name>
    <dbReference type="NCBI Taxonomy" id="629358"/>
    <lineage>
        <taxon>Eukaryota</taxon>
        <taxon>Metazoa</taxon>
        <taxon>Ecdysozoa</taxon>
        <taxon>Arthropoda</taxon>
        <taxon>Hexapoda</taxon>
        <taxon>Insecta</taxon>
        <taxon>Pterygota</taxon>
        <taxon>Neoptera</taxon>
        <taxon>Polyneoptera</taxon>
        <taxon>Phasmatodea</taxon>
        <taxon>Timematodea</taxon>
        <taxon>Timematoidea</taxon>
        <taxon>Timematidae</taxon>
        <taxon>Timema</taxon>
    </lineage>
</organism>
<reference evidence="3" key="1">
    <citation type="submission" date="2020-11" db="EMBL/GenBank/DDBJ databases">
        <authorList>
            <person name="Tran Van P."/>
        </authorList>
    </citation>
    <scope>NUCLEOTIDE SEQUENCE</scope>
</reference>
<name>A0A7R9K9M2_TIMGE</name>
<keyword evidence="1" id="KW-0732">Signal</keyword>